<comment type="caution">
    <text evidence="10">The sequence shown here is derived from an EMBL/GenBank/DDBJ whole genome shotgun (WGS) entry which is preliminary data.</text>
</comment>
<dbReference type="SUPFAM" id="SSF56645">
    <property type="entry name" value="Acyl-CoA dehydrogenase NM domain-like"/>
    <property type="match status" value="1"/>
</dbReference>
<protein>
    <submittedName>
        <fullName evidence="10">Acyl-CoA dehydrogenase family protein</fullName>
    </submittedName>
</protein>
<evidence type="ECO:0000259" key="9">
    <source>
        <dbReference type="Pfam" id="PF02771"/>
    </source>
</evidence>
<evidence type="ECO:0000313" key="11">
    <source>
        <dbReference type="Proteomes" id="UP001176471"/>
    </source>
</evidence>
<dbReference type="InterPro" id="IPR006091">
    <property type="entry name" value="Acyl-CoA_Oxase/DH_mid-dom"/>
</dbReference>
<dbReference type="SUPFAM" id="SSF47203">
    <property type="entry name" value="Acyl-CoA dehydrogenase C-terminal domain-like"/>
    <property type="match status" value="1"/>
</dbReference>
<evidence type="ECO:0000256" key="3">
    <source>
        <dbReference type="ARBA" id="ARBA00022630"/>
    </source>
</evidence>
<dbReference type="InterPro" id="IPR037069">
    <property type="entry name" value="AcylCoA_DH/ox_N_sf"/>
</dbReference>
<sequence>MNFTLSDEQVMLKDAVTRFLREKYGFDDRRKLIAQSASAAEIWAGITALGILGAGLPENLGGLGGGPVEIMVVMEALGQALVTEPYLETAVIGGGLLRRTGGARAGALLEAMVAGSARFALAAGEPTSRYALEDISTTARREADGWVLNGAKSVVDGAPVASHILVTARTSGGQRDRAGVSIFVVDREAAGLTSHDYRLIDGRAAADLRFDDVRLPADALLGEEGGSLPLLEQVRDEAIAALCAEAVGGMRRMLQDTTDYTKQRRQFGQTLSSFQVLQHRMVDMYMAVERAISATYLVTLKLDADPVTRACAASAAKATIAETARYVGQSAVQLHGGMGMTDELAVGHYFKRATVIESQFGSHDFHVARYAALTQPKVA</sequence>
<dbReference type="InterPro" id="IPR009075">
    <property type="entry name" value="AcylCo_DH/oxidase_C"/>
</dbReference>
<dbReference type="Gene3D" id="1.20.140.10">
    <property type="entry name" value="Butyryl-CoA Dehydrogenase, subunit A, domain 3"/>
    <property type="match status" value="1"/>
</dbReference>
<dbReference type="InterPro" id="IPR013786">
    <property type="entry name" value="AcylCoA_DH/ox_N"/>
</dbReference>
<reference evidence="10" key="1">
    <citation type="submission" date="2023-07" db="EMBL/GenBank/DDBJ databases">
        <title>Bacterial whole genome sequence for Sphingobium sp. HBC34.</title>
        <authorList>
            <person name="Le V."/>
            <person name="Ko S.-R."/>
            <person name="Ahn C.-Y."/>
            <person name="Oh H.-M."/>
        </authorList>
    </citation>
    <scope>NUCLEOTIDE SEQUENCE</scope>
    <source>
        <strain evidence="10">HBC34</strain>
    </source>
</reference>
<dbReference type="RefSeq" id="WP_304536839.1">
    <property type="nucleotide sequence ID" value="NZ_JAUQOM010000008.1"/>
</dbReference>
<evidence type="ECO:0000256" key="4">
    <source>
        <dbReference type="ARBA" id="ARBA00022827"/>
    </source>
</evidence>
<evidence type="ECO:0000256" key="1">
    <source>
        <dbReference type="ARBA" id="ARBA00001974"/>
    </source>
</evidence>
<proteinExistence type="inferred from homology"/>
<dbReference type="PANTHER" id="PTHR43884:SF20">
    <property type="entry name" value="ACYL-COA DEHYDROGENASE FADE28"/>
    <property type="match status" value="1"/>
</dbReference>
<feature type="domain" description="Acyl-CoA dehydrogenase/oxidase C-terminal" evidence="7">
    <location>
        <begin position="241"/>
        <end position="367"/>
    </location>
</feature>
<dbReference type="EMBL" id="JAUQOM010000008">
    <property type="protein sequence ID" value="MDO7836422.1"/>
    <property type="molecule type" value="Genomic_DNA"/>
</dbReference>
<evidence type="ECO:0000256" key="5">
    <source>
        <dbReference type="ARBA" id="ARBA00023002"/>
    </source>
</evidence>
<keyword evidence="5 6" id="KW-0560">Oxidoreductase</keyword>
<keyword evidence="3 6" id="KW-0285">Flavoprotein</keyword>
<comment type="similarity">
    <text evidence="2 6">Belongs to the acyl-CoA dehydrogenase family.</text>
</comment>
<dbReference type="Pfam" id="PF00441">
    <property type="entry name" value="Acyl-CoA_dh_1"/>
    <property type="match status" value="1"/>
</dbReference>
<evidence type="ECO:0000259" key="7">
    <source>
        <dbReference type="Pfam" id="PF00441"/>
    </source>
</evidence>
<evidence type="ECO:0000256" key="2">
    <source>
        <dbReference type="ARBA" id="ARBA00009347"/>
    </source>
</evidence>
<dbReference type="InterPro" id="IPR009100">
    <property type="entry name" value="AcylCoA_DH/oxidase_NM_dom_sf"/>
</dbReference>
<evidence type="ECO:0000313" key="10">
    <source>
        <dbReference type="EMBL" id="MDO7836422.1"/>
    </source>
</evidence>
<comment type="cofactor">
    <cofactor evidence="1 6">
        <name>FAD</name>
        <dbReference type="ChEBI" id="CHEBI:57692"/>
    </cofactor>
</comment>
<keyword evidence="11" id="KW-1185">Reference proteome</keyword>
<dbReference type="Gene3D" id="2.40.110.10">
    <property type="entry name" value="Butyryl-CoA Dehydrogenase, subunit A, domain 2"/>
    <property type="match status" value="1"/>
</dbReference>
<dbReference type="Pfam" id="PF02770">
    <property type="entry name" value="Acyl-CoA_dh_M"/>
    <property type="match status" value="1"/>
</dbReference>
<organism evidence="10 11">
    <name type="scientific">Sphingobium cyanobacteriorum</name>
    <dbReference type="NCBI Taxonomy" id="3063954"/>
    <lineage>
        <taxon>Bacteria</taxon>
        <taxon>Pseudomonadati</taxon>
        <taxon>Pseudomonadota</taxon>
        <taxon>Alphaproteobacteria</taxon>
        <taxon>Sphingomonadales</taxon>
        <taxon>Sphingomonadaceae</taxon>
        <taxon>Sphingobium</taxon>
    </lineage>
</organism>
<feature type="domain" description="Acyl-CoA oxidase/dehydrogenase middle" evidence="8">
    <location>
        <begin position="120"/>
        <end position="213"/>
    </location>
</feature>
<name>A0ABT8ZQE3_9SPHN</name>
<gene>
    <name evidence="10" type="ORF">Q4610_15335</name>
</gene>
<dbReference type="InterPro" id="IPR046373">
    <property type="entry name" value="Acyl-CoA_Oxase/DH_mid-dom_sf"/>
</dbReference>
<dbReference type="Proteomes" id="UP001176471">
    <property type="component" value="Unassembled WGS sequence"/>
</dbReference>
<dbReference type="Pfam" id="PF02771">
    <property type="entry name" value="Acyl-CoA_dh_N"/>
    <property type="match status" value="1"/>
</dbReference>
<dbReference type="InterPro" id="IPR036250">
    <property type="entry name" value="AcylCo_DH-like_C"/>
</dbReference>
<dbReference type="PANTHER" id="PTHR43884">
    <property type="entry name" value="ACYL-COA DEHYDROGENASE"/>
    <property type="match status" value="1"/>
</dbReference>
<evidence type="ECO:0000256" key="6">
    <source>
        <dbReference type="RuleBase" id="RU362125"/>
    </source>
</evidence>
<accession>A0ABT8ZQE3</accession>
<dbReference type="Gene3D" id="1.10.540.10">
    <property type="entry name" value="Acyl-CoA dehydrogenase/oxidase, N-terminal domain"/>
    <property type="match status" value="1"/>
</dbReference>
<feature type="domain" description="Acyl-CoA dehydrogenase/oxidase N-terminal" evidence="9">
    <location>
        <begin position="6"/>
        <end position="83"/>
    </location>
</feature>
<keyword evidence="4 6" id="KW-0274">FAD</keyword>
<evidence type="ECO:0000259" key="8">
    <source>
        <dbReference type="Pfam" id="PF02770"/>
    </source>
</evidence>
<dbReference type="CDD" id="cd00567">
    <property type="entry name" value="ACAD"/>
    <property type="match status" value="1"/>
</dbReference>